<accession>A0A9P0AHS2</accession>
<feature type="compositionally biased region" description="Polar residues" evidence="1">
    <location>
        <begin position="167"/>
        <end position="176"/>
    </location>
</feature>
<evidence type="ECO:0000256" key="1">
    <source>
        <dbReference type="SAM" id="MobiDB-lite"/>
    </source>
</evidence>
<evidence type="ECO:0000313" key="2">
    <source>
        <dbReference type="EMBL" id="CAH0392104.1"/>
    </source>
</evidence>
<feature type="region of interest" description="Disordered" evidence="1">
    <location>
        <begin position="17"/>
        <end position="40"/>
    </location>
</feature>
<reference evidence="2" key="1">
    <citation type="submission" date="2021-12" db="EMBL/GenBank/DDBJ databases">
        <authorList>
            <person name="King R."/>
        </authorList>
    </citation>
    <scope>NUCLEOTIDE SEQUENCE</scope>
</reference>
<dbReference type="AlphaFoldDB" id="A0A9P0AHS2"/>
<evidence type="ECO:0000313" key="3">
    <source>
        <dbReference type="Proteomes" id="UP001152759"/>
    </source>
</evidence>
<protein>
    <submittedName>
        <fullName evidence="2">Uncharacterized protein</fullName>
    </submittedName>
</protein>
<dbReference type="Proteomes" id="UP001152759">
    <property type="component" value="Chromosome 6"/>
</dbReference>
<keyword evidence="3" id="KW-1185">Reference proteome</keyword>
<gene>
    <name evidence="2" type="ORF">BEMITA_LOCUS10660</name>
</gene>
<organism evidence="2 3">
    <name type="scientific">Bemisia tabaci</name>
    <name type="common">Sweetpotato whitefly</name>
    <name type="synonym">Aleurodes tabaci</name>
    <dbReference type="NCBI Taxonomy" id="7038"/>
    <lineage>
        <taxon>Eukaryota</taxon>
        <taxon>Metazoa</taxon>
        <taxon>Ecdysozoa</taxon>
        <taxon>Arthropoda</taxon>
        <taxon>Hexapoda</taxon>
        <taxon>Insecta</taxon>
        <taxon>Pterygota</taxon>
        <taxon>Neoptera</taxon>
        <taxon>Paraneoptera</taxon>
        <taxon>Hemiptera</taxon>
        <taxon>Sternorrhyncha</taxon>
        <taxon>Aleyrodoidea</taxon>
        <taxon>Aleyrodidae</taxon>
        <taxon>Aleyrodinae</taxon>
        <taxon>Bemisia</taxon>
    </lineage>
</organism>
<sequence length="260" mass="29102">MDWRAALIRVRENRGLGDGNNADAVSERRRGSSSRSRSRSVRGFTRPVIVLPGPADLVTEVMNSRTVDFYDQNNLRSHGVSFNNAMTENELKSAIRETFPEKLTGIDFTIGRPEFKKVRKIVLSRGEELNGQLLADLFRLKTVYVWPERALPEFRNYGMIEDAGGYNSDTDSQSGNDTEDENEEMPPVYELQPMAVPAEVNVNINPVEEHVPVVAAPVIQEIQEAVTQMLASIDGSNEIVITVGRETILRDLKEVLNSNI</sequence>
<feature type="region of interest" description="Disordered" evidence="1">
    <location>
        <begin position="162"/>
        <end position="185"/>
    </location>
</feature>
<name>A0A9P0AHS2_BEMTA</name>
<dbReference type="EMBL" id="OU963867">
    <property type="protein sequence ID" value="CAH0392104.1"/>
    <property type="molecule type" value="Genomic_DNA"/>
</dbReference>
<proteinExistence type="predicted"/>